<feature type="transmembrane region" description="Helical" evidence="1">
    <location>
        <begin position="36"/>
        <end position="54"/>
    </location>
</feature>
<keyword evidence="3" id="KW-1185">Reference proteome</keyword>
<keyword evidence="1" id="KW-0812">Transmembrane</keyword>
<dbReference type="STRING" id="573321.SAMN04488505_10288"/>
<keyword evidence="1" id="KW-0472">Membrane</keyword>
<sequence>MKLKHFIILLFISFLLYFTAAVFKIQHWPGASNLLMAAWIINILAIVGILYKLVTHPKIKNFLNW</sequence>
<gene>
    <name evidence="2" type="ORF">SAMN04488505_10288</name>
</gene>
<dbReference type="Proteomes" id="UP000198984">
    <property type="component" value="Unassembled WGS sequence"/>
</dbReference>
<reference evidence="2 3" key="1">
    <citation type="submission" date="2016-10" db="EMBL/GenBank/DDBJ databases">
        <authorList>
            <person name="de Groot N.N."/>
        </authorList>
    </citation>
    <scope>NUCLEOTIDE SEQUENCE [LARGE SCALE GENOMIC DNA]</scope>
    <source>
        <strain evidence="2 3">DSM 21039</strain>
    </source>
</reference>
<evidence type="ECO:0000313" key="3">
    <source>
        <dbReference type="Proteomes" id="UP000198984"/>
    </source>
</evidence>
<dbReference type="RefSeq" id="WP_089908703.1">
    <property type="nucleotide sequence ID" value="NZ_FOBB01000002.1"/>
</dbReference>
<dbReference type="AlphaFoldDB" id="A0A1H7PHN0"/>
<protein>
    <submittedName>
        <fullName evidence="2">Uncharacterized protein</fullName>
    </submittedName>
</protein>
<evidence type="ECO:0000256" key="1">
    <source>
        <dbReference type="SAM" id="Phobius"/>
    </source>
</evidence>
<dbReference type="EMBL" id="FOBB01000002">
    <property type="protein sequence ID" value="SEL35290.1"/>
    <property type="molecule type" value="Genomic_DNA"/>
</dbReference>
<evidence type="ECO:0000313" key="2">
    <source>
        <dbReference type="EMBL" id="SEL35290.1"/>
    </source>
</evidence>
<organism evidence="2 3">
    <name type="scientific">Chitinophaga rupis</name>
    <dbReference type="NCBI Taxonomy" id="573321"/>
    <lineage>
        <taxon>Bacteria</taxon>
        <taxon>Pseudomonadati</taxon>
        <taxon>Bacteroidota</taxon>
        <taxon>Chitinophagia</taxon>
        <taxon>Chitinophagales</taxon>
        <taxon>Chitinophagaceae</taxon>
        <taxon>Chitinophaga</taxon>
    </lineage>
</organism>
<keyword evidence="1" id="KW-1133">Transmembrane helix</keyword>
<proteinExistence type="predicted"/>
<accession>A0A1H7PHN0</accession>
<name>A0A1H7PHN0_9BACT</name>